<accession>A0AAD1WWU2</accession>
<feature type="region of interest" description="Disordered" evidence="1">
    <location>
        <begin position="149"/>
        <end position="212"/>
    </location>
</feature>
<dbReference type="EMBL" id="OW240923">
    <property type="protein sequence ID" value="CAH2325726.1"/>
    <property type="molecule type" value="Genomic_DNA"/>
</dbReference>
<feature type="compositionally biased region" description="Low complexity" evidence="1">
    <location>
        <begin position="101"/>
        <end position="112"/>
    </location>
</feature>
<dbReference type="AlphaFoldDB" id="A0AAD1WWU2"/>
<feature type="compositionally biased region" description="Polar residues" evidence="1">
    <location>
        <begin position="80"/>
        <end position="97"/>
    </location>
</feature>
<reference evidence="2" key="1">
    <citation type="submission" date="2022-03" db="EMBL/GenBank/DDBJ databases">
        <authorList>
            <person name="Alioto T."/>
            <person name="Alioto T."/>
            <person name="Gomez Garrido J."/>
        </authorList>
    </citation>
    <scope>NUCLEOTIDE SEQUENCE</scope>
</reference>
<organism evidence="2 3">
    <name type="scientific">Pelobates cultripes</name>
    <name type="common">Western spadefoot toad</name>
    <dbReference type="NCBI Taxonomy" id="61616"/>
    <lineage>
        <taxon>Eukaryota</taxon>
        <taxon>Metazoa</taxon>
        <taxon>Chordata</taxon>
        <taxon>Craniata</taxon>
        <taxon>Vertebrata</taxon>
        <taxon>Euteleostomi</taxon>
        <taxon>Amphibia</taxon>
        <taxon>Batrachia</taxon>
        <taxon>Anura</taxon>
        <taxon>Pelobatoidea</taxon>
        <taxon>Pelobatidae</taxon>
        <taxon>Pelobates</taxon>
    </lineage>
</organism>
<feature type="compositionally biased region" description="Basic and acidic residues" evidence="1">
    <location>
        <begin position="190"/>
        <end position="202"/>
    </location>
</feature>
<dbReference type="Proteomes" id="UP001295444">
    <property type="component" value="Chromosome 12"/>
</dbReference>
<sequence length="212" mass="23209">MKDYYLVGAEPNLGGRWTPDPTAPSPPGTEPAIIRITHGPNTLQTAPRRPPSIRLHNMGGGKKRKEELTPSVASMFRTPGESQRPTHSYQGADQGTDSEGPDPTLDPSTPLTIGSLRDMLKEATVDIKSHVAEEITRNLAGLRTEIQTLTARTDQTELQNPTPLTGYRGRDRSRDRAASPHPAKQKRPPHAIEDNTAARRQGEQSPPHRSGR</sequence>
<protein>
    <submittedName>
        <fullName evidence="2">Uncharacterized protein</fullName>
    </submittedName>
</protein>
<proteinExistence type="predicted"/>
<evidence type="ECO:0000313" key="3">
    <source>
        <dbReference type="Proteomes" id="UP001295444"/>
    </source>
</evidence>
<name>A0AAD1WWU2_PELCU</name>
<feature type="compositionally biased region" description="Polar residues" evidence="1">
    <location>
        <begin position="149"/>
        <end position="163"/>
    </location>
</feature>
<feature type="compositionally biased region" description="Basic and acidic residues" evidence="1">
    <location>
        <begin position="168"/>
        <end position="178"/>
    </location>
</feature>
<gene>
    <name evidence="2" type="ORF">PECUL_23A024480</name>
</gene>
<evidence type="ECO:0000313" key="2">
    <source>
        <dbReference type="EMBL" id="CAH2325726.1"/>
    </source>
</evidence>
<feature type="region of interest" description="Disordered" evidence="1">
    <location>
        <begin position="1"/>
        <end position="116"/>
    </location>
</feature>
<evidence type="ECO:0000256" key="1">
    <source>
        <dbReference type="SAM" id="MobiDB-lite"/>
    </source>
</evidence>
<keyword evidence="3" id="KW-1185">Reference proteome</keyword>